<organism evidence="1 2">
    <name type="scientific">Andalucia godoyi</name>
    <name type="common">Flagellate</name>
    <dbReference type="NCBI Taxonomy" id="505711"/>
    <lineage>
        <taxon>Eukaryota</taxon>
        <taxon>Discoba</taxon>
        <taxon>Jakobida</taxon>
        <taxon>Andalucina</taxon>
        <taxon>Andaluciidae</taxon>
        <taxon>Andalucia</taxon>
    </lineage>
</organism>
<dbReference type="Gene3D" id="1.10.20.60">
    <property type="entry name" value="Glu-tRNAGln amidotransferase C subunit, N-terminal domain"/>
    <property type="match status" value="1"/>
</dbReference>
<dbReference type="InterPro" id="IPR036113">
    <property type="entry name" value="Asp/Glu-ADT_sf_sub_c"/>
</dbReference>
<dbReference type="AlphaFoldDB" id="A0A8K0AIM3"/>
<proteinExistence type="predicted"/>
<gene>
    <name evidence="1" type="ORF">ANDGO_08760</name>
</gene>
<keyword evidence="2" id="KW-1185">Reference proteome</keyword>
<dbReference type="Pfam" id="PF02686">
    <property type="entry name" value="GatC"/>
    <property type="match status" value="1"/>
</dbReference>
<dbReference type="GO" id="GO:0006450">
    <property type="term" value="P:regulation of translational fidelity"/>
    <property type="evidence" value="ECO:0007669"/>
    <property type="project" value="InterPro"/>
</dbReference>
<name>A0A8K0AIM3_ANDGO</name>
<reference evidence="1" key="1">
    <citation type="submission" date="2019-09" db="EMBL/GenBank/DDBJ databases">
        <title>The Mitochondrial Proteome of the Jakobid, Andalucia godoyi, a Protist With the Most Gene-Rich and Bacteria-Like Mitochondrial Genome.</title>
        <authorList>
            <person name="Gray M.W."/>
            <person name="Burger G."/>
            <person name="Derelle R."/>
            <person name="Klimes V."/>
            <person name="Leger M."/>
            <person name="Sarrasin M."/>
            <person name="Vlcek C."/>
            <person name="Roger A.J."/>
            <person name="Elias M."/>
            <person name="Lang B.F."/>
        </authorList>
    </citation>
    <scope>NUCLEOTIDE SEQUENCE</scope>
    <source>
        <strain evidence="1">And28</strain>
    </source>
</reference>
<dbReference type="InterPro" id="IPR003837">
    <property type="entry name" value="GatC"/>
</dbReference>
<dbReference type="EMBL" id="VRVR01000001">
    <property type="protein sequence ID" value="KAF0853131.1"/>
    <property type="molecule type" value="Genomic_DNA"/>
</dbReference>
<comment type="caution">
    <text evidence="1">The sequence shown here is derived from an EMBL/GenBank/DDBJ whole genome shotgun (WGS) entry which is preliminary data.</text>
</comment>
<evidence type="ECO:0000313" key="1">
    <source>
        <dbReference type="EMBL" id="KAF0853131.1"/>
    </source>
</evidence>
<dbReference type="Proteomes" id="UP000799049">
    <property type="component" value="Unassembled WGS sequence"/>
</dbReference>
<dbReference type="SUPFAM" id="SSF141000">
    <property type="entry name" value="Glu-tRNAGln amidotransferase C subunit"/>
    <property type="match status" value="1"/>
</dbReference>
<accession>A0A8K0AIM3</accession>
<sequence>MSCSMFRRYFTSQISKRCSSLFSAGRPSWSVSDLFVGRASTGSVSIEDLRRVAQLARIDISLTEEPRYLEDLQRMVFFMERLSEYVSKLVSVEAMYSPVQSSLSLRLFPDEPAKDATRDEALANSHRTIEGFFVADKMLRVQQEADE</sequence>
<protein>
    <submittedName>
        <fullName evidence="1">Mitochondrial glutamyl-tRNA Gln amidotransferase</fullName>
    </submittedName>
</protein>
<evidence type="ECO:0000313" key="2">
    <source>
        <dbReference type="Proteomes" id="UP000799049"/>
    </source>
</evidence>